<gene>
    <name evidence="1" type="ORF">EYB31_07800</name>
</gene>
<reference evidence="1 2" key="1">
    <citation type="submission" date="2019-02" db="EMBL/GenBank/DDBJ databases">
        <title>Paenibacillus sp. nov., isolated from surface-sterilized tissue of Thalictrum simplex L.</title>
        <authorList>
            <person name="Tuo L."/>
        </authorList>
    </citation>
    <scope>NUCLEOTIDE SEQUENCE [LARGE SCALE GENOMIC DNA]</scope>
    <source>
        <strain evidence="1 2">N2SHLJ1</strain>
    </source>
</reference>
<evidence type="ECO:0000313" key="2">
    <source>
        <dbReference type="Proteomes" id="UP000293142"/>
    </source>
</evidence>
<dbReference type="OrthoDB" id="2930633at2"/>
<sequence>MLKYGSPDTTELKFKRFIAEVEPRDEQWIDIVLRFELEEENAIPLDVTDLTALVICTRGGEIFQMVPQDEGCDCEYQFTPGEKEQIRDYVERERLAAEAAKM</sequence>
<dbReference type="RefSeq" id="WP_131012728.1">
    <property type="nucleotide sequence ID" value="NZ_SIRE01000005.1"/>
</dbReference>
<comment type="caution">
    <text evidence="1">The sequence shown here is derived from an EMBL/GenBank/DDBJ whole genome shotgun (WGS) entry which is preliminary data.</text>
</comment>
<evidence type="ECO:0000313" key="1">
    <source>
        <dbReference type="EMBL" id="TBL80313.1"/>
    </source>
</evidence>
<protein>
    <submittedName>
        <fullName evidence="1">Uncharacterized protein</fullName>
    </submittedName>
</protein>
<dbReference type="EMBL" id="SIRE01000005">
    <property type="protein sequence ID" value="TBL80313.1"/>
    <property type="molecule type" value="Genomic_DNA"/>
</dbReference>
<dbReference type="AlphaFoldDB" id="A0A4Q9DTP0"/>
<dbReference type="Proteomes" id="UP000293142">
    <property type="component" value="Unassembled WGS sequence"/>
</dbReference>
<keyword evidence="2" id="KW-1185">Reference proteome</keyword>
<accession>A0A4Q9DTP0</accession>
<proteinExistence type="predicted"/>
<name>A0A4Q9DTP0_9BACL</name>
<organism evidence="1 2">
    <name type="scientific">Paenibacillus thalictri</name>
    <dbReference type="NCBI Taxonomy" id="2527873"/>
    <lineage>
        <taxon>Bacteria</taxon>
        <taxon>Bacillati</taxon>
        <taxon>Bacillota</taxon>
        <taxon>Bacilli</taxon>
        <taxon>Bacillales</taxon>
        <taxon>Paenibacillaceae</taxon>
        <taxon>Paenibacillus</taxon>
    </lineage>
</organism>